<gene>
    <name evidence="1" type="ORF">C6357_29230</name>
</gene>
<reference evidence="1 2" key="1">
    <citation type="submission" date="2018-03" db="EMBL/GenBank/DDBJ databases">
        <title>Genotypic and phenotypic analysis of antagonistic Bacillus spp. isolated from rhizosphere soil of plants in Tibet.</title>
        <authorList>
            <person name="Borriss R."/>
            <person name="Lasch P."/>
            <person name="Wu L."/>
            <person name="Wu H."/>
            <person name="Gao X."/>
        </authorList>
    </citation>
    <scope>NUCLEOTIDE SEQUENCE [LARGE SCALE GENOMIC DNA]</scope>
    <source>
        <strain evidence="1 2">NMSW16</strain>
    </source>
</reference>
<evidence type="ECO:0000313" key="1">
    <source>
        <dbReference type="EMBL" id="PRT35405.1"/>
    </source>
</evidence>
<comment type="caution">
    <text evidence="1">The sequence shown here is derived from an EMBL/GenBank/DDBJ whole genome shotgun (WGS) entry which is preliminary data.</text>
</comment>
<keyword evidence="2" id="KW-1185">Reference proteome</keyword>
<dbReference type="EMBL" id="PVRR01000016">
    <property type="protein sequence ID" value="PRT35405.1"/>
    <property type="molecule type" value="Genomic_DNA"/>
</dbReference>
<organism evidence="1 2">
    <name type="scientific">Bacillus wiedmannii</name>
    <dbReference type="NCBI Taxonomy" id="1890302"/>
    <lineage>
        <taxon>Bacteria</taxon>
        <taxon>Bacillati</taxon>
        <taxon>Bacillota</taxon>
        <taxon>Bacilli</taxon>
        <taxon>Bacillales</taxon>
        <taxon>Bacillaceae</taxon>
        <taxon>Bacillus</taxon>
        <taxon>Bacillus cereus group</taxon>
    </lineage>
</organism>
<dbReference type="Proteomes" id="UP000239236">
    <property type="component" value="Unassembled WGS sequence"/>
</dbReference>
<evidence type="ECO:0000313" key="2">
    <source>
        <dbReference type="Proteomes" id="UP000239236"/>
    </source>
</evidence>
<accession>A0ABX5DPQ0</accession>
<name>A0ABX5DPQ0_9BACI</name>
<protein>
    <submittedName>
        <fullName evidence="1">Uncharacterized protein</fullName>
    </submittedName>
</protein>
<proteinExistence type="predicted"/>
<sequence length="114" mass="13224">MMLEFDLGLLGFTEDDIAEIQGNFEYTLELEDWESIALFESDEEFLLYLVKDQDKESLIVTLLEMSAINGSNLEVNQSVLEYQVEGTKTIFKLPNGRWAVFSEELIYKDELQQI</sequence>